<evidence type="ECO:0000256" key="11">
    <source>
        <dbReference type="ARBA" id="ARBA00023163"/>
    </source>
</evidence>
<evidence type="ECO:0000313" key="16">
    <source>
        <dbReference type="Proteomes" id="UP000258309"/>
    </source>
</evidence>
<comment type="subunit">
    <text evidence="4">Component of the EKC/KEOPS complex composed of at least BUD32, CGI121, GON7, KAE1 and PCC1; the whole complex dimerizes.</text>
</comment>
<reference evidence="15 16" key="1">
    <citation type="submission" date="2018-05" db="EMBL/GenBank/DDBJ databases">
        <title>Draft genome sequence of Scytalidium lignicola DSM 105466, a ubiquitous saprotrophic fungus.</title>
        <authorList>
            <person name="Buettner E."/>
            <person name="Gebauer A.M."/>
            <person name="Hofrichter M."/>
            <person name="Liers C."/>
            <person name="Kellner H."/>
        </authorList>
    </citation>
    <scope>NUCLEOTIDE SEQUENCE [LARGE SCALE GENOMIC DNA]</scope>
    <source>
        <strain evidence="15 16">DSM 105466</strain>
    </source>
</reference>
<dbReference type="Pfam" id="PF08738">
    <property type="entry name" value="Gon7"/>
    <property type="match status" value="1"/>
</dbReference>
<evidence type="ECO:0000256" key="4">
    <source>
        <dbReference type="ARBA" id="ARBA00011534"/>
    </source>
</evidence>
<keyword evidence="16" id="KW-1185">Reference proteome</keyword>
<keyword evidence="11" id="KW-0804">Transcription</keyword>
<keyword evidence="6" id="KW-0158">Chromosome</keyword>
<dbReference type="OMA" id="PFKVAHT"/>
<evidence type="ECO:0000313" key="15">
    <source>
        <dbReference type="EMBL" id="RFU25727.1"/>
    </source>
</evidence>
<proteinExistence type="inferred from homology"/>
<keyword evidence="12" id="KW-0539">Nucleus</keyword>
<keyword evidence="8" id="KW-0779">Telomere</keyword>
<accession>A0A3E2GXI1</accession>
<keyword evidence="7" id="KW-0819">tRNA processing</keyword>
<evidence type="ECO:0000256" key="7">
    <source>
        <dbReference type="ARBA" id="ARBA00022694"/>
    </source>
</evidence>
<evidence type="ECO:0000256" key="1">
    <source>
        <dbReference type="ARBA" id="ARBA00004123"/>
    </source>
</evidence>
<evidence type="ECO:0000256" key="3">
    <source>
        <dbReference type="ARBA" id="ARBA00008529"/>
    </source>
</evidence>
<evidence type="ECO:0000256" key="2">
    <source>
        <dbReference type="ARBA" id="ARBA00004574"/>
    </source>
</evidence>
<dbReference type="GO" id="GO:0008033">
    <property type="term" value="P:tRNA processing"/>
    <property type="evidence" value="ECO:0007669"/>
    <property type="project" value="UniProtKB-KW"/>
</dbReference>
<feature type="compositionally biased region" description="Acidic residues" evidence="14">
    <location>
        <begin position="100"/>
        <end position="115"/>
    </location>
</feature>
<keyword evidence="10" id="KW-0010">Activator</keyword>
<comment type="similarity">
    <text evidence="3">Belongs to the GON7 family.</text>
</comment>
<keyword evidence="9" id="KW-0805">Transcription regulation</keyword>
<feature type="non-terminal residue" evidence="15">
    <location>
        <position position="115"/>
    </location>
</feature>
<comment type="function">
    <text evidence="13">Component of the EKC/KEOPS complex that is required for the formation of a threonylcarbamoyl group on adenosine at position 37 (t(6)A37) in tRNAs that read codons beginning with adenine. The complex is probably involved in the transfer of the threonylcarbamoyl moiety of threonylcarbamoyl-AMP (TC-AMP) to the N6 group of A37. GON7 likely plays a supporting role to the catalytic subunit KAE1 in the complex. The EKC/KEOPS complex also promotes both telomere uncapping and telomere elongation. The complex is required for efficient recruitment of transcriptional coactivators.</text>
</comment>
<dbReference type="GO" id="GO:0005634">
    <property type="term" value="C:nucleus"/>
    <property type="evidence" value="ECO:0007669"/>
    <property type="project" value="UniProtKB-SubCell"/>
</dbReference>
<dbReference type="InterPro" id="IPR014849">
    <property type="entry name" value="EKC/KEOPS_Gon7"/>
</dbReference>
<evidence type="ECO:0000256" key="5">
    <source>
        <dbReference type="ARBA" id="ARBA00019746"/>
    </source>
</evidence>
<feature type="region of interest" description="Disordered" evidence="14">
    <location>
        <begin position="70"/>
        <end position="115"/>
    </location>
</feature>
<dbReference type="GO" id="GO:0000781">
    <property type="term" value="C:chromosome, telomeric region"/>
    <property type="evidence" value="ECO:0007669"/>
    <property type="project" value="UniProtKB-SubCell"/>
</dbReference>
<evidence type="ECO:0000256" key="13">
    <source>
        <dbReference type="ARBA" id="ARBA00025393"/>
    </source>
</evidence>
<evidence type="ECO:0000256" key="9">
    <source>
        <dbReference type="ARBA" id="ARBA00023015"/>
    </source>
</evidence>
<dbReference type="Proteomes" id="UP000258309">
    <property type="component" value="Unassembled WGS sequence"/>
</dbReference>
<comment type="caution">
    <text evidence="15">The sequence shown here is derived from an EMBL/GenBank/DDBJ whole genome shotgun (WGS) entry which is preliminary data.</text>
</comment>
<sequence length="115" mass="12364">MAADETSSSTTSQNLQILSATYQSPTNAAFTHIKKLPTPPSDSTKDKTAYLSALRTATIELQEQINKELTSRMEEDKAREAAGQKAATGAAGKGAVIDEAREEDNYGEEVVEEDV</sequence>
<organism evidence="15 16">
    <name type="scientific">Scytalidium lignicola</name>
    <name type="common">Hyphomycete</name>
    <dbReference type="NCBI Taxonomy" id="5539"/>
    <lineage>
        <taxon>Eukaryota</taxon>
        <taxon>Fungi</taxon>
        <taxon>Dikarya</taxon>
        <taxon>Ascomycota</taxon>
        <taxon>Pezizomycotina</taxon>
        <taxon>Leotiomycetes</taxon>
        <taxon>Leotiomycetes incertae sedis</taxon>
        <taxon>Scytalidium</taxon>
    </lineage>
</organism>
<gene>
    <name evidence="15" type="ORF">B7463_g10602</name>
</gene>
<comment type="subcellular location">
    <subcellularLocation>
        <location evidence="2">Chromosome</location>
        <location evidence="2">Telomere</location>
    </subcellularLocation>
    <subcellularLocation>
        <location evidence="1">Nucleus</location>
    </subcellularLocation>
</comment>
<evidence type="ECO:0000256" key="12">
    <source>
        <dbReference type="ARBA" id="ARBA00023242"/>
    </source>
</evidence>
<feature type="compositionally biased region" description="Low complexity" evidence="14">
    <location>
        <begin position="83"/>
        <end position="95"/>
    </location>
</feature>
<evidence type="ECO:0000256" key="8">
    <source>
        <dbReference type="ARBA" id="ARBA00022895"/>
    </source>
</evidence>
<feature type="non-terminal residue" evidence="15">
    <location>
        <position position="1"/>
    </location>
</feature>
<protein>
    <recommendedName>
        <fullName evidence="5">EKC/KEOPS complex subunit GON7</fullName>
    </recommendedName>
</protein>
<dbReference type="AlphaFoldDB" id="A0A3E2GXI1"/>
<evidence type="ECO:0000256" key="14">
    <source>
        <dbReference type="SAM" id="MobiDB-lite"/>
    </source>
</evidence>
<dbReference type="EMBL" id="NCSJ02000309">
    <property type="protein sequence ID" value="RFU25727.1"/>
    <property type="molecule type" value="Genomic_DNA"/>
</dbReference>
<name>A0A3E2GXI1_SCYLI</name>
<evidence type="ECO:0000256" key="10">
    <source>
        <dbReference type="ARBA" id="ARBA00023159"/>
    </source>
</evidence>
<dbReference type="STRING" id="5539.A0A3E2GXI1"/>
<feature type="compositionally biased region" description="Basic and acidic residues" evidence="14">
    <location>
        <begin position="70"/>
        <end position="82"/>
    </location>
</feature>
<dbReference type="OrthoDB" id="2288868at2759"/>
<evidence type="ECO:0000256" key="6">
    <source>
        <dbReference type="ARBA" id="ARBA00022454"/>
    </source>
</evidence>